<proteinExistence type="predicted"/>
<name>A0ACD3AEG6_9AGAR</name>
<reference evidence="1 2" key="1">
    <citation type="journal article" date="2019" name="Nat. Ecol. Evol.">
        <title>Megaphylogeny resolves global patterns of mushroom evolution.</title>
        <authorList>
            <person name="Varga T."/>
            <person name="Krizsan K."/>
            <person name="Foldi C."/>
            <person name="Dima B."/>
            <person name="Sanchez-Garcia M."/>
            <person name="Sanchez-Ramirez S."/>
            <person name="Szollosi G.J."/>
            <person name="Szarkandi J.G."/>
            <person name="Papp V."/>
            <person name="Albert L."/>
            <person name="Andreopoulos W."/>
            <person name="Angelini C."/>
            <person name="Antonin V."/>
            <person name="Barry K.W."/>
            <person name="Bougher N.L."/>
            <person name="Buchanan P."/>
            <person name="Buyck B."/>
            <person name="Bense V."/>
            <person name="Catcheside P."/>
            <person name="Chovatia M."/>
            <person name="Cooper J."/>
            <person name="Damon W."/>
            <person name="Desjardin D."/>
            <person name="Finy P."/>
            <person name="Geml J."/>
            <person name="Haridas S."/>
            <person name="Hughes K."/>
            <person name="Justo A."/>
            <person name="Karasinski D."/>
            <person name="Kautmanova I."/>
            <person name="Kiss B."/>
            <person name="Kocsube S."/>
            <person name="Kotiranta H."/>
            <person name="LaButti K.M."/>
            <person name="Lechner B.E."/>
            <person name="Liimatainen K."/>
            <person name="Lipzen A."/>
            <person name="Lukacs Z."/>
            <person name="Mihaltcheva S."/>
            <person name="Morgado L.N."/>
            <person name="Niskanen T."/>
            <person name="Noordeloos M.E."/>
            <person name="Ohm R.A."/>
            <person name="Ortiz-Santana B."/>
            <person name="Ovrebo C."/>
            <person name="Racz N."/>
            <person name="Riley R."/>
            <person name="Savchenko A."/>
            <person name="Shiryaev A."/>
            <person name="Soop K."/>
            <person name="Spirin V."/>
            <person name="Szebenyi C."/>
            <person name="Tomsovsky M."/>
            <person name="Tulloss R.E."/>
            <person name="Uehling J."/>
            <person name="Grigoriev I.V."/>
            <person name="Vagvolgyi C."/>
            <person name="Papp T."/>
            <person name="Martin F.M."/>
            <person name="Miettinen O."/>
            <person name="Hibbett D.S."/>
            <person name="Nagy L.G."/>
        </authorList>
    </citation>
    <scope>NUCLEOTIDE SEQUENCE [LARGE SCALE GENOMIC DNA]</scope>
    <source>
        <strain evidence="1 2">NL-1719</strain>
    </source>
</reference>
<organism evidence="1 2">
    <name type="scientific">Pluteus cervinus</name>
    <dbReference type="NCBI Taxonomy" id="181527"/>
    <lineage>
        <taxon>Eukaryota</taxon>
        <taxon>Fungi</taxon>
        <taxon>Dikarya</taxon>
        <taxon>Basidiomycota</taxon>
        <taxon>Agaricomycotina</taxon>
        <taxon>Agaricomycetes</taxon>
        <taxon>Agaricomycetidae</taxon>
        <taxon>Agaricales</taxon>
        <taxon>Pluteineae</taxon>
        <taxon>Pluteaceae</taxon>
        <taxon>Pluteus</taxon>
    </lineage>
</organism>
<dbReference type="EMBL" id="ML208487">
    <property type="protein sequence ID" value="TFK64142.1"/>
    <property type="molecule type" value="Genomic_DNA"/>
</dbReference>
<protein>
    <submittedName>
        <fullName evidence="1">Uncharacterized protein</fullName>
    </submittedName>
</protein>
<evidence type="ECO:0000313" key="2">
    <source>
        <dbReference type="Proteomes" id="UP000308600"/>
    </source>
</evidence>
<dbReference type="Proteomes" id="UP000308600">
    <property type="component" value="Unassembled WGS sequence"/>
</dbReference>
<keyword evidence="2" id="KW-1185">Reference proteome</keyword>
<accession>A0ACD3AEG6</accession>
<gene>
    <name evidence="1" type="ORF">BDN72DRAFT_901793</name>
</gene>
<sequence>MAALHPPYASPDAIPLPNIDSLTDSDAVDKIDAEIARFEDHIRSLRQLRNSVVPVSHFPAEILSKVFLHYHEQDEMDTKRTLTISWVSRQWRSVVLEQPALWSVICVSLPYDEEIVSPSAIEYVQQCLIRSRNAPLAITYSGPRSVVLNMCSSQLHRICKLHISHYFTADEQLPFIEEWQHPAPLLVDL</sequence>
<evidence type="ECO:0000313" key="1">
    <source>
        <dbReference type="EMBL" id="TFK64142.1"/>
    </source>
</evidence>